<evidence type="ECO:0000256" key="2">
    <source>
        <dbReference type="SAM" id="SignalP"/>
    </source>
</evidence>
<accession>A0A1I2J3A3</accession>
<dbReference type="Proteomes" id="UP000199400">
    <property type="component" value="Unassembled WGS sequence"/>
</dbReference>
<proteinExistence type="predicted"/>
<evidence type="ECO:0000256" key="1">
    <source>
        <dbReference type="SAM" id="MobiDB-lite"/>
    </source>
</evidence>
<dbReference type="PROSITE" id="PS51257">
    <property type="entry name" value="PROKAR_LIPOPROTEIN"/>
    <property type="match status" value="1"/>
</dbReference>
<dbReference type="AlphaFoldDB" id="A0A1I2J3A3"/>
<sequence length="367" mass="37469">MRRFSCPCALGSALALLALAACPAAPEAGQPDTATTTEALWTTTGSGPDAPDSTGSSAATDATASDPTMPGDHPCAACVPGEFCRWVGSDDLCHNFPQYACEPLPAGCAFDELESLACVHAICGVYAGGFGDPCDFGSAFQCPGRHDCDPWDPHPCGTEGAACLPVSNDDDLAAELWACVPAPAPGVPVGEPCTLVSDGRWSWGDCEDGALCSRIDPDTQQGICTPRCAGTPDEPVCGDPATTCVAWAAGDSEIHLCEPTCDPLAGPGACPMGQVCVGRVPHCAPDVSGDLGAYGDTCEWTNDCDPGLLCATAEFIPACDPADYTCCTPYCDLTQPTCPPDLSCVPAYETGEAPPGHDDLGLCALPP</sequence>
<evidence type="ECO:0000313" key="3">
    <source>
        <dbReference type="EMBL" id="SFF48490.1"/>
    </source>
</evidence>
<feature type="region of interest" description="Disordered" evidence="1">
    <location>
        <begin position="40"/>
        <end position="66"/>
    </location>
</feature>
<dbReference type="EMBL" id="FOMX01000117">
    <property type="protein sequence ID" value="SFF48490.1"/>
    <property type="molecule type" value="Genomic_DNA"/>
</dbReference>
<name>A0A1I2J3A3_9BACT</name>
<evidence type="ECO:0000313" key="4">
    <source>
        <dbReference type="Proteomes" id="UP000199400"/>
    </source>
</evidence>
<feature type="signal peptide" evidence="2">
    <location>
        <begin position="1"/>
        <end position="20"/>
    </location>
</feature>
<keyword evidence="4" id="KW-1185">Reference proteome</keyword>
<reference evidence="4" key="1">
    <citation type="submission" date="2016-10" db="EMBL/GenBank/DDBJ databases">
        <authorList>
            <person name="Varghese N."/>
            <person name="Submissions S."/>
        </authorList>
    </citation>
    <scope>NUCLEOTIDE SEQUENCE [LARGE SCALE GENOMIC DNA]</scope>
    <source>
        <strain evidence="4">ATCC 25963</strain>
    </source>
</reference>
<protein>
    <submittedName>
        <fullName evidence="3">Uncharacterized protein</fullName>
    </submittedName>
</protein>
<organism evidence="3 4">
    <name type="scientific">Nannocystis exedens</name>
    <dbReference type="NCBI Taxonomy" id="54"/>
    <lineage>
        <taxon>Bacteria</taxon>
        <taxon>Pseudomonadati</taxon>
        <taxon>Myxococcota</taxon>
        <taxon>Polyangia</taxon>
        <taxon>Nannocystales</taxon>
        <taxon>Nannocystaceae</taxon>
        <taxon>Nannocystis</taxon>
    </lineage>
</organism>
<keyword evidence="2" id="KW-0732">Signal</keyword>
<feature type="chain" id="PRO_5011670055" evidence="2">
    <location>
        <begin position="21"/>
        <end position="367"/>
    </location>
</feature>
<gene>
    <name evidence="3" type="ORF">SAMN02745121_09141</name>
</gene>